<evidence type="ECO:0000256" key="3">
    <source>
        <dbReference type="ARBA" id="ARBA00022989"/>
    </source>
</evidence>
<evidence type="ECO:0000313" key="8">
    <source>
        <dbReference type="EMBL" id="VDN50907.1"/>
    </source>
</evidence>
<feature type="transmembrane region" description="Helical" evidence="6">
    <location>
        <begin position="91"/>
        <end position="115"/>
    </location>
</feature>
<evidence type="ECO:0000256" key="1">
    <source>
        <dbReference type="ARBA" id="ARBA00004141"/>
    </source>
</evidence>
<evidence type="ECO:0000256" key="5">
    <source>
        <dbReference type="PROSITE-ProRule" id="PRU00581"/>
    </source>
</evidence>
<keyword evidence="3 6" id="KW-1133">Transmembrane helix</keyword>
<feature type="transmembrane region" description="Helical" evidence="6">
    <location>
        <begin position="59"/>
        <end position="79"/>
    </location>
</feature>
<evidence type="ECO:0000256" key="4">
    <source>
        <dbReference type="ARBA" id="ARBA00023136"/>
    </source>
</evidence>
<dbReference type="PROSITE" id="PS51225">
    <property type="entry name" value="MARVEL"/>
    <property type="match status" value="1"/>
</dbReference>
<dbReference type="GO" id="GO:0016020">
    <property type="term" value="C:membrane"/>
    <property type="evidence" value="ECO:0007669"/>
    <property type="project" value="UniProtKB-SubCell"/>
</dbReference>
<dbReference type="Proteomes" id="UP000274756">
    <property type="component" value="Unassembled WGS sequence"/>
</dbReference>
<accession>A0A0N4UEW3</accession>
<organism evidence="9 11">
    <name type="scientific">Dracunculus medinensis</name>
    <name type="common">Guinea worm</name>
    <dbReference type="NCBI Taxonomy" id="318479"/>
    <lineage>
        <taxon>Eukaryota</taxon>
        <taxon>Metazoa</taxon>
        <taxon>Ecdysozoa</taxon>
        <taxon>Nematoda</taxon>
        <taxon>Chromadorea</taxon>
        <taxon>Rhabditida</taxon>
        <taxon>Spirurina</taxon>
        <taxon>Dracunculoidea</taxon>
        <taxon>Dracunculidae</taxon>
        <taxon>Dracunculus</taxon>
    </lineage>
</organism>
<gene>
    <name evidence="8" type="ORF">DME_LOCUS880</name>
</gene>
<dbReference type="Pfam" id="PF01284">
    <property type="entry name" value="MARVEL"/>
    <property type="match status" value="1"/>
</dbReference>
<dbReference type="EMBL" id="UYYG01000009">
    <property type="protein sequence ID" value="VDN50907.1"/>
    <property type="molecule type" value="Genomic_DNA"/>
</dbReference>
<name>A0A0N4UEW3_DRAME</name>
<evidence type="ECO:0000256" key="2">
    <source>
        <dbReference type="ARBA" id="ARBA00022692"/>
    </source>
</evidence>
<keyword evidence="10" id="KW-1185">Reference proteome</keyword>
<protein>
    <submittedName>
        <fullName evidence="11">MARVEL domain-containing protein</fullName>
    </submittedName>
</protein>
<keyword evidence="2 5" id="KW-0812">Transmembrane</keyword>
<feature type="transmembrane region" description="Helical" evidence="6">
    <location>
        <begin position="127"/>
        <end position="151"/>
    </location>
</feature>
<feature type="domain" description="MARVEL" evidence="7">
    <location>
        <begin position="46"/>
        <end position="202"/>
    </location>
</feature>
<comment type="subcellular location">
    <subcellularLocation>
        <location evidence="1">Membrane</location>
        <topology evidence="1">Multi-pass membrane protein</topology>
    </subcellularLocation>
</comment>
<evidence type="ECO:0000313" key="10">
    <source>
        <dbReference type="Proteomes" id="UP000274756"/>
    </source>
</evidence>
<sequence>MPVIRQETYTTEQPDGTLITTTTKTRTKYVNDMEYGFGFGTVDRNYCCRLNGILRIIEIVWAFITMGLLIVSLIVSVYGPGPFRGILFGQTFLLIFAGIAFCFSFIFLVVFFFNLHESHLDFWPWRVSDLLFSSISCGIYILMGFIEAYYATGAWSNNCNSIGSDGIIHNHCRMIYEWAFAAVINIINKNSLLLKFTSTKFN</sequence>
<keyword evidence="4 5" id="KW-0472">Membrane</keyword>
<dbReference type="InterPro" id="IPR008253">
    <property type="entry name" value="Marvel"/>
</dbReference>
<reference evidence="8 10" key="2">
    <citation type="submission" date="2018-11" db="EMBL/GenBank/DDBJ databases">
        <authorList>
            <consortium name="Pathogen Informatics"/>
        </authorList>
    </citation>
    <scope>NUCLEOTIDE SEQUENCE [LARGE SCALE GENOMIC DNA]</scope>
</reference>
<dbReference type="OrthoDB" id="5840883at2759"/>
<evidence type="ECO:0000256" key="6">
    <source>
        <dbReference type="SAM" id="Phobius"/>
    </source>
</evidence>
<evidence type="ECO:0000259" key="7">
    <source>
        <dbReference type="PROSITE" id="PS51225"/>
    </source>
</evidence>
<dbReference type="InterPro" id="IPR050578">
    <property type="entry name" value="MARVEL-CKLF_proteins"/>
</dbReference>
<reference evidence="11" key="1">
    <citation type="submission" date="2017-02" db="UniProtKB">
        <authorList>
            <consortium name="WormBaseParasite"/>
        </authorList>
    </citation>
    <scope>IDENTIFICATION</scope>
</reference>
<evidence type="ECO:0000313" key="11">
    <source>
        <dbReference type="WBParaSite" id="DME_0000594101-mRNA-1"/>
    </source>
</evidence>
<dbReference type="Proteomes" id="UP000038040">
    <property type="component" value="Unplaced"/>
</dbReference>
<dbReference type="AlphaFoldDB" id="A0A0N4UEW3"/>
<proteinExistence type="predicted"/>
<dbReference type="WBParaSite" id="DME_0000594101-mRNA-1">
    <property type="protein sequence ID" value="DME_0000594101-mRNA-1"/>
    <property type="gene ID" value="DME_0000594101"/>
</dbReference>
<evidence type="ECO:0000313" key="9">
    <source>
        <dbReference type="Proteomes" id="UP000038040"/>
    </source>
</evidence>
<dbReference type="PANTHER" id="PTHR22776:SF91">
    <property type="entry name" value="MARVEL DOMAIN-CONTAINING PROTEIN"/>
    <property type="match status" value="1"/>
</dbReference>
<dbReference type="PANTHER" id="PTHR22776">
    <property type="entry name" value="MARVEL-CONTAINING POTENTIAL LIPID RAFT-ASSOCIATED PROTEIN"/>
    <property type="match status" value="1"/>
</dbReference>